<name>A0A382CRM1_9ZZZZ</name>
<accession>A0A382CRM1</accession>
<feature type="non-terminal residue" evidence="1">
    <location>
        <position position="230"/>
    </location>
</feature>
<evidence type="ECO:0000313" key="1">
    <source>
        <dbReference type="EMBL" id="SVB28464.1"/>
    </source>
</evidence>
<reference evidence="1" key="1">
    <citation type="submission" date="2018-05" db="EMBL/GenBank/DDBJ databases">
        <authorList>
            <person name="Lanie J.A."/>
            <person name="Ng W.-L."/>
            <person name="Kazmierczak K.M."/>
            <person name="Andrzejewski T.M."/>
            <person name="Davidsen T.M."/>
            <person name="Wayne K.J."/>
            <person name="Tettelin H."/>
            <person name="Glass J.I."/>
            <person name="Rusch D."/>
            <person name="Podicherti R."/>
            <person name="Tsui H.-C.T."/>
            <person name="Winkler M.E."/>
        </authorList>
    </citation>
    <scope>NUCLEOTIDE SEQUENCE</scope>
</reference>
<dbReference type="AlphaFoldDB" id="A0A382CRM1"/>
<protein>
    <recommendedName>
        <fullName evidence="2">Heparin-sulfate lyase N-terminal domain-containing protein</fullName>
    </recommendedName>
</protein>
<proteinExistence type="predicted"/>
<organism evidence="1">
    <name type="scientific">marine metagenome</name>
    <dbReference type="NCBI Taxonomy" id="408172"/>
    <lineage>
        <taxon>unclassified sequences</taxon>
        <taxon>metagenomes</taxon>
        <taxon>ecological metagenomes</taxon>
    </lineage>
</organism>
<sequence length="230" mass="26790">MKPRKIADLDGSVRRCYTYYAELRREMDQWLKQSVRLDPPGPNQGGEDEANYALAWLEHYLVTGSTDVLDHCRTLRLALSDWVDRECLHGYEPVAEAHHGPEPFLLFLPRYIGLVPDDQEAVSLLLDAAEHIGNWVDSVPDWYDYNRDVFYSFFIGTREVRKGGKNSYELAEHFRFIHLALASYKVLADQRYLDWSIRYGRKRAERILRCPEIPLLWDLDGNALSLTQVD</sequence>
<dbReference type="EMBL" id="UINC01035676">
    <property type="protein sequence ID" value="SVB28464.1"/>
    <property type="molecule type" value="Genomic_DNA"/>
</dbReference>
<evidence type="ECO:0008006" key="2">
    <source>
        <dbReference type="Google" id="ProtNLM"/>
    </source>
</evidence>
<gene>
    <name evidence="1" type="ORF">METZ01_LOCUS181318</name>
</gene>